<dbReference type="Proteomes" id="UP000419144">
    <property type="component" value="Unassembled WGS sequence"/>
</dbReference>
<comment type="caution">
    <text evidence="6">The sequence shown here is derived from an EMBL/GenBank/DDBJ whole genome shotgun (WGS) entry which is preliminary data.</text>
</comment>
<evidence type="ECO:0000256" key="4">
    <source>
        <dbReference type="PROSITE-ProRule" id="PRU00134"/>
    </source>
</evidence>
<keyword evidence="3" id="KW-0862">Zinc</keyword>
<dbReference type="Pfam" id="PF01753">
    <property type="entry name" value="zf-MYND"/>
    <property type="match status" value="1"/>
</dbReference>
<keyword evidence="1" id="KW-0479">Metal-binding</keyword>
<evidence type="ECO:0000256" key="1">
    <source>
        <dbReference type="ARBA" id="ARBA00022723"/>
    </source>
</evidence>
<dbReference type="VEuPathDB" id="TriTrypDB:LtaPh_0602700"/>
<gene>
    <name evidence="6" type="ORF">LtaPh_0602700</name>
</gene>
<dbReference type="PROSITE" id="PS01360">
    <property type="entry name" value="ZF_MYND_1"/>
    <property type="match status" value="1"/>
</dbReference>
<evidence type="ECO:0000256" key="2">
    <source>
        <dbReference type="ARBA" id="ARBA00022771"/>
    </source>
</evidence>
<dbReference type="SUPFAM" id="SSF144232">
    <property type="entry name" value="HIT/MYND zinc finger-like"/>
    <property type="match status" value="1"/>
</dbReference>
<dbReference type="InterPro" id="IPR002893">
    <property type="entry name" value="Znf_MYND"/>
</dbReference>
<dbReference type="Gene3D" id="6.10.140.2220">
    <property type="match status" value="1"/>
</dbReference>
<accession>A0A640K935</accession>
<keyword evidence="2 4" id="KW-0863">Zinc-finger</keyword>
<name>A0A640K935_LEITA</name>
<organism evidence="6 7">
    <name type="scientific">Leishmania tarentolae</name>
    <name type="common">Sauroleishmania tarentolae</name>
    <dbReference type="NCBI Taxonomy" id="5689"/>
    <lineage>
        <taxon>Eukaryota</taxon>
        <taxon>Discoba</taxon>
        <taxon>Euglenozoa</taxon>
        <taxon>Kinetoplastea</taxon>
        <taxon>Metakinetoplastina</taxon>
        <taxon>Trypanosomatida</taxon>
        <taxon>Trypanosomatidae</taxon>
        <taxon>Leishmaniinae</taxon>
        <taxon>Leishmania</taxon>
        <taxon>lizard Leishmania</taxon>
    </lineage>
</organism>
<dbReference type="OrthoDB" id="5855668at2759"/>
<dbReference type="EMBL" id="BLBS01000007">
    <property type="protein sequence ID" value="GET85892.1"/>
    <property type="molecule type" value="Genomic_DNA"/>
</dbReference>
<dbReference type="AlphaFoldDB" id="A0A640K935"/>
<proteinExistence type="predicted"/>
<reference evidence="6" key="1">
    <citation type="submission" date="2019-11" db="EMBL/GenBank/DDBJ databases">
        <title>Leishmania tarentolae CDS.</title>
        <authorList>
            <person name="Goto Y."/>
            <person name="Yamagishi J."/>
        </authorList>
    </citation>
    <scope>NUCLEOTIDE SEQUENCE [LARGE SCALE GENOMIC DNA]</scope>
    <source>
        <strain evidence="6">Parrot Tar II</strain>
    </source>
</reference>
<keyword evidence="7" id="KW-1185">Reference proteome</keyword>
<evidence type="ECO:0000313" key="6">
    <source>
        <dbReference type="EMBL" id="GET85892.1"/>
    </source>
</evidence>
<evidence type="ECO:0000256" key="3">
    <source>
        <dbReference type="ARBA" id="ARBA00022833"/>
    </source>
</evidence>
<evidence type="ECO:0000313" key="7">
    <source>
        <dbReference type="Proteomes" id="UP000419144"/>
    </source>
</evidence>
<dbReference type="GO" id="GO:0008270">
    <property type="term" value="F:zinc ion binding"/>
    <property type="evidence" value="ECO:0007669"/>
    <property type="project" value="UniProtKB-KW"/>
</dbReference>
<evidence type="ECO:0000259" key="5">
    <source>
        <dbReference type="PROSITE" id="PS50865"/>
    </source>
</evidence>
<feature type="domain" description="MYND-type" evidence="5">
    <location>
        <begin position="174"/>
        <end position="219"/>
    </location>
</feature>
<protein>
    <submittedName>
        <fullName evidence="6">Mynd finger domain-like protein</fullName>
    </submittedName>
</protein>
<dbReference type="PROSITE" id="PS50865">
    <property type="entry name" value="ZF_MYND_2"/>
    <property type="match status" value="1"/>
</dbReference>
<sequence length="224" mass="24595">MPATRSPFFSLCLSCAISSRPPPPAPAYTPTHLTTHVLTPFFPRTPAGVRHPPMVLHIYHAAVGEKEFQFSTNIDKRTQETYEVDVNKAIEEVSCTILEQLTGEEALCCTCKTVPATRLIHHTMLFTEVFPPRVEDLPQPVCNSANCEAVAKSSYLMDMEDATAAQGMPSPNGCFHCHKGAPGAETTTVPLQRCSRCKVAKYCCATCQKADWKVHKQVCTPSGR</sequence>